<accession>A0A2M7FYK5</accession>
<dbReference type="InterPro" id="IPR051056">
    <property type="entry name" value="Glycosyl_Hydrolase_73"/>
</dbReference>
<comment type="caution">
    <text evidence="4">The sequence shown here is derived from an EMBL/GenBank/DDBJ whole genome shotgun (WGS) entry which is preliminary data.</text>
</comment>
<name>A0A2M7FYK5_9BACT</name>
<dbReference type="PANTHER" id="PTHR33308:SF10">
    <property type="entry name" value="EXO-GLUCOSAMINIDASE LYTG"/>
    <property type="match status" value="1"/>
</dbReference>
<dbReference type="InterPro" id="IPR002901">
    <property type="entry name" value="MGlyc_endo_b_GlcNAc-like_dom"/>
</dbReference>
<dbReference type="Pfam" id="PF01832">
    <property type="entry name" value="Glucosaminidase"/>
    <property type="match status" value="1"/>
</dbReference>
<evidence type="ECO:0000313" key="5">
    <source>
        <dbReference type="Proteomes" id="UP000231019"/>
    </source>
</evidence>
<dbReference type="Gene3D" id="1.10.530.10">
    <property type="match status" value="1"/>
</dbReference>
<proteinExistence type="predicted"/>
<feature type="region of interest" description="Disordered" evidence="2">
    <location>
        <begin position="1"/>
        <end position="51"/>
    </location>
</feature>
<keyword evidence="1" id="KW-0378">Hydrolase</keyword>
<organism evidence="4 5">
    <name type="scientific">bacterium (Candidatus Blackallbacteria) CG17_big_fil_post_rev_8_21_14_2_50_48_46</name>
    <dbReference type="NCBI Taxonomy" id="2014261"/>
    <lineage>
        <taxon>Bacteria</taxon>
        <taxon>Candidatus Blackallbacteria</taxon>
    </lineage>
</organism>
<dbReference type="SMART" id="SM00047">
    <property type="entry name" value="LYZ2"/>
    <property type="match status" value="1"/>
</dbReference>
<sequence length="245" mass="25917">MILIQQGETPVQVSRPTVSTSIVPSSKSGGSSALPKAAPSAAETPAASPQDQALLAAQTGKASPSLALEPEVHPGIEALKELKPKELAALGKQKDKTPFFKALLPAALESQRKYGIPAQLTLAQAALESGWGKHAIGGYNIFGIKGSGPAGSVVQSTREYTKTHIKAAFAKFHNFYEAVSEHGQLFHNGSYDKALAQYQKNGNLAGFVKNIAPVYATAPNYDRTLLGMIKHHDLDALVQEHSPVS</sequence>
<evidence type="ECO:0000256" key="2">
    <source>
        <dbReference type="SAM" id="MobiDB-lite"/>
    </source>
</evidence>
<evidence type="ECO:0000313" key="4">
    <source>
        <dbReference type="EMBL" id="PIW14245.1"/>
    </source>
</evidence>
<dbReference type="Proteomes" id="UP000231019">
    <property type="component" value="Unassembled WGS sequence"/>
</dbReference>
<evidence type="ECO:0000259" key="3">
    <source>
        <dbReference type="SMART" id="SM00047"/>
    </source>
</evidence>
<evidence type="ECO:0000256" key="1">
    <source>
        <dbReference type="ARBA" id="ARBA00022801"/>
    </source>
</evidence>
<dbReference type="GO" id="GO:0004040">
    <property type="term" value="F:amidase activity"/>
    <property type="evidence" value="ECO:0007669"/>
    <property type="project" value="InterPro"/>
</dbReference>
<reference evidence="4 5" key="1">
    <citation type="submission" date="2017-09" db="EMBL/GenBank/DDBJ databases">
        <title>Depth-based differentiation of microbial function through sediment-hosted aquifers and enrichment of novel symbionts in the deep terrestrial subsurface.</title>
        <authorList>
            <person name="Probst A.J."/>
            <person name="Ladd B."/>
            <person name="Jarett J.K."/>
            <person name="Geller-Mcgrath D.E."/>
            <person name="Sieber C.M."/>
            <person name="Emerson J.B."/>
            <person name="Anantharaman K."/>
            <person name="Thomas B.C."/>
            <person name="Malmstrom R."/>
            <person name="Stieglmeier M."/>
            <person name="Klingl A."/>
            <person name="Woyke T."/>
            <person name="Ryan C.M."/>
            <person name="Banfield J.F."/>
        </authorList>
    </citation>
    <scope>NUCLEOTIDE SEQUENCE [LARGE SCALE GENOMIC DNA]</scope>
    <source>
        <strain evidence="4">CG17_big_fil_post_rev_8_21_14_2_50_48_46</strain>
    </source>
</reference>
<feature type="compositionally biased region" description="Polar residues" evidence="2">
    <location>
        <begin position="1"/>
        <end position="12"/>
    </location>
</feature>
<protein>
    <recommendedName>
        <fullName evidence="3">Mannosyl-glycoprotein endo-beta-N-acetylglucosamidase-like domain-containing protein</fullName>
    </recommendedName>
</protein>
<gene>
    <name evidence="4" type="ORF">COW36_22515</name>
</gene>
<feature type="compositionally biased region" description="Low complexity" evidence="2">
    <location>
        <begin position="14"/>
        <end position="49"/>
    </location>
</feature>
<dbReference type="EMBL" id="PFFQ01000062">
    <property type="protein sequence ID" value="PIW14245.1"/>
    <property type="molecule type" value="Genomic_DNA"/>
</dbReference>
<dbReference type="AlphaFoldDB" id="A0A2M7FYK5"/>
<dbReference type="PANTHER" id="PTHR33308">
    <property type="entry name" value="PEPTIDOGLYCAN HYDROLASE FLGJ"/>
    <property type="match status" value="1"/>
</dbReference>
<feature type="domain" description="Mannosyl-glycoprotein endo-beta-N-acetylglucosamidase-like" evidence="3">
    <location>
        <begin position="85"/>
        <end position="242"/>
    </location>
</feature>